<dbReference type="EMBL" id="UYRV01011241">
    <property type="protein sequence ID" value="VDK57983.1"/>
    <property type="molecule type" value="Genomic_DNA"/>
</dbReference>
<sequence length="102" mass="11436">MNRAAGLLQGTRRLTAFTEVRAVHVPNEESIHIEKHKDTGFVGMIKKQVNKIGNDRTHALYGDYPAGNVSHIVPLKSEKIFLLGCRWVVPKDRNTSSMRGPE</sequence>
<proteinExistence type="predicted"/>
<keyword evidence="2" id="KW-1185">Reference proteome</keyword>
<dbReference type="Proteomes" id="UP000271889">
    <property type="component" value="Unassembled WGS sequence"/>
</dbReference>
<reference evidence="1 2" key="1">
    <citation type="submission" date="2018-11" db="EMBL/GenBank/DDBJ databases">
        <authorList>
            <consortium name="Pathogen Informatics"/>
        </authorList>
    </citation>
    <scope>NUCLEOTIDE SEQUENCE [LARGE SCALE GENOMIC DNA]</scope>
</reference>
<dbReference type="OrthoDB" id="10513374at2759"/>
<evidence type="ECO:0000313" key="2">
    <source>
        <dbReference type="Proteomes" id="UP000271889"/>
    </source>
</evidence>
<protein>
    <submittedName>
        <fullName evidence="1">Uncharacterized protein</fullName>
    </submittedName>
</protein>
<evidence type="ECO:0000313" key="1">
    <source>
        <dbReference type="EMBL" id="VDK57983.1"/>
    </source>
</evidence>
<organism evidence="1 2">
    <name type="scientific">Cylicostephanus goldi</name>
    <name type="common">Nematode worm</name>
    <dbReference type="NCBI Taxonomy" id="71465"/>
    <lineage>
        <taxon>Eukaryota</taxon>
        <taxon>Metazoa</taxon>
        <taxon>Ecdysozoa</taxon>
        <taxon>Nematoda</taxon>
        <taxon>Chromadorea</taxon>
        <taxon>Rhabditida</taxon>
        <taxon>Rhabditina</taxon>
        <taxon>Rhabditomorpha</taxon>
        <taxon>Strongyloidea</taxon>
        <taxon>Strongylidae</taxon>
        <taxon>Cylicostephanus</taxon>
    </lineage>
</organism>
<gene>
    <name evidence="1" type="ORF">CGOC_LOCUS4182</name>
</gene>
<name>A0A3P6RPN2_CYLGO</name>
<accession>A0A3P6RPN2</accession>
<dbReference type="AlphaFoldDB" id="A0A3P6RPN2"/>